<keyword evidence="1" id="KW-0812">Transmembrane</keyword>
<dbReference type="Proteomes" id="UP000267821">
    <property type="component" value="Unassembled WGS sequence"/>
</dbReference>
<keyword evidence="3" id="KW-1185">Reference proteome</keyword>
<dbReference type="AlphaFoldDB" id="A0A3N4LLD9"/>
<accession>A0A3N4LLD9</accession>
<organism evidence="2 3">
    <name type="scientific">Terfezia boudieri ATCC MYA-4762</name>
    <dbReference type="NCBI Taxonomy" id="1051890"/>
    <lineage>
        <taxon>Eukaryota</taxon>
        <taxon>Fungi</taxon>
        <taxon>Dikarya</taxon>
        <taxon>Ascomycota</taxon>
        <taxon>Pezizomycotina</taxon>
        <taxon>Pezizomycetes</taxon>
        <taxon>Pezizales</taxon>
        <taxon>Pezizaceae</taxon>
        <taxon>Terfezia</taxon>
    </lineage>
</organism>
<evidence type="ECO:0000256" key="1">
    <source>
        <dbReference type="SAM" id="Phobius"/>
    </source>
</evidence>
<dbReference type="OrthoDB" id="10495345at2759"/>
<gene>
    <name evidence="2" type="ORF">L211DRAFT_437816</name>
</gene>
<proteinExistence type="predicted"/>
<name>A0A3N4LLD9_9PEZI</name>
<sequence length="134" mass="15104">MHIHSSCACAWPEASCFSHSCRTASAPAPAACPAVGIGPAREMCHRSYQREARQWQRAGLTGRPHYDSFTCSWSFSPGWIESRSLNSQHIPTHPSHFPCGLSHYYSQAFLRARSLLIRICFYFNISLSFWLIGP</sequence>
<evidence type="ECO:0000313" key="2">
    <source>
        <dbReference type="EMBL" id="RPB21481.1"/>
    </source>
</evidence>
<dbReference type="InParanoid" id="A0A3N4LLD9"/>
<dbReference type="EMBL" id="ML121559">
    <property type="protein sequence ID" value="RPB21481.1"/>
    <property type="molecule type" value="Genomic_DNA"/>
</dbReference>
<reference evidence="2 3" key="1">
    <citation type="journal article" date="2018" name="Nat. Ecol. Evol.">
        <title>Pezizomycetes genomes reveal the molecular basis of ectomycorrhizal truffle lifestyle.</title>
        <authorList>
            <person name="Murat C."/>
            <person name="Payen T."/>
            <person name="Noel B."/>
            <person name="Kuo A."/>
            <person name="Morin E."/>
            <person name="Chen J."/>
            <person name="Kohler A."/>
            <person name="Krizsan K."/>
            <person name="Balestrini R."/>
            <person name="Da Silva C."/>
            <person name="Montanini B."/>
            <person name="Hainaut M."/>
            <person name="Levati E."/>
            <person name="Barry K.W."/>
            <person name="Belfiori B."/>
            <person name="Cichocki N."/>
            <person name="Clum A."/>
            <person name="Dockter R.B."/>
            <person name="Fauchery L."/>
            <person name="Guy J."/>
            <person name="Iotti M."/>
            <person name="Le Tacon F."/>
            <person name="Lindquist E.A."/>
            <person name="Lipzen A."/>
            <person name="Malagnac F."/>
            <person name="Mello A."/>
            <person name="Molinier V."/>
            <person name="Miyauchi S."/>
            <person name="Poulain J."/>
            <person name="Riccioni C."/>
            <person name="Rubini A."/>
            <person name="Sitrit Y."/>
            <person name="Splivallo R."/>
            <person name="Traeger S."/>
            <person name="Wang M."/>
            <person name="Zifcakova L."/>
            <person name="Wipf D."/>
            <person name="Zambonelli A."/>
            <person name="Paolocci F."/>
            <person name="Nowrousian M."/>
            <person name="Ottonello S."/>
            <person name="Baldrian P."/>
            <person name="Spatafora J.W."/>
            <person name="Henrissat B."/>
            <person name="Nagy L.G."/>
            <person name="Aury J.M."/>
            <person name="Wincker P."/>
            <person name="Grigoriev I.V."/>
            <person name="Bonfante P."/>
            <person name="Martin F.M."/>
        </authorList>
    </citation>
    <scope>NUCLEOTIDE SEQUENCE [LARGE SCALE GENOMIC DNA]</scope>
    <source>
        <strain evidence="2 3">ATCC MYA-4762</strain>
    </source>
</reference>
<protein>
    <submittedName>
        <fullName evidence="2">Uncharacterized protein</fullName>
    </submittedName>
</protein>
<evidence type="ECO:0000313" key="3">
    <source>
        <dbReference type="Proteomes" id="UP000267821"/>
    </source>
</evidence>
<keyword evidence="1" id="KW-1133">Transmembrane helix</keyword>
<feature type="transmembrane region" description="Helical" evidence="1">
    <location>
        <begin position="115"/>
        <end position="133"/>
    </location>
</feature>
<keyword evidence="1" id="KW-0472">Membrane</keyword>